<evidence type="ECO:0000313" key="6">
    <source>
        <dbReference type="Proteomes" id="UP001232725"/>
    </source>
</evidence>
<reference evidence="5 6" key="1">
    <citation type="submission" date="2023-08" db="EMBL/GenBank/DDBJ databases">
        <title>Arthrobacter horti sp. nov., isolated from forest soil.</title>
        <authorList>
            <person name="Park M."/>
        </authorList>
    </citation>
    <scope>NUCLEOTIDE SEQUENCE [LARGE SCALE GENOMIC DNA]</scope>
    <source>
        <strain evidence="5 6">YJM1</strain>
    </source>
</reference>
<dbReference type="Pfam" id="PF13692">
    <property type="entry name" value="Glyco_trans_1_4"/>
    <property type="match status" value="1"/>
</dbReference>
<evidence type="ECO:0000256" key="1">
    <source>
        <dbReference type="ARBA" id="ARBA00009481"/>
    </source>
</evidence>
<organism evidence="5 6">
    <name type="scientific">Arthrobacter horti</name>
    <dbReference type="NCBI Taxonomy" id="3068273"/>
    <lineage>
        <taxon>Bacteria</taxon>
        <taxon>Bacillati</taxon>
        <taxon>Actinomycetota</taxon>
        <taxon>Actinomycetes</taxon>
        <taxon>Micrococcales</taxon>
        <taxon>Micrococcaceae</taxon>
        <taxon>Arthrobacter</taxon>
    </lineage>
</organism>
<evidence type="ECO:0000259" key="4">
    <source>
        <dbReference type="Pfam" id="PF13439"/>
    </source>
</evidence>
<comment type="similarity">
    <text evidence="1">Belongs to the glycosyltransferase group 1 family. Glycosyltransferase 4 subfamily.</text>
</comment>
<name>A0ABT9IQ57_9MICC</name>
<sequence length="350" mass="37515">MSAEVPILIAANQGEIGGGEVMLLSLAEVLRELGVRPIVVAPGQPGDVIAAAERRGFDVIPLGSGRLSYGLRLRRLSRQHGALLWCNGLYPAFVTAGMKHRVVHLHQLPLGVRRLMTAVARLRADKTLVPSRFIARHVPGSEVLPNWVSLAGAPQGTEAREAQAFSVHVGFLGRPSLLKGVDTLLEAFSALERQEPGRYRLTIAGKTAFVEAGEADDIEKAIQGGGPSVSRLEWVVPTEFLANIDVLVVPSVVQESFGLVAAEAMAARVPVVVSDAGALPEVVGRGHPWIFPSGDAEALAGTIRDVARSLPADEVVRAAYERWRAEYSREEALVNVRNLMDRLVGPAARV</sequence>
<keyword evidence="6" id="KW-1185">Reference proteome</keyword>
<dbReference type="SUPFAM" id="SSF53756">
    <property type="entry name" value="UDP-Glycosyltransferase/glycogen phosphorylase"/>
    <property type="match status" value="1"/>
</dbReference>
<dbReference type="CDD" id="cd03801">
    <property type="entry name" value="GT4_PimA-like"/>
    <property type="match status" value="1"/>
</dbReference>
<dbReference type="PANTHER" id="PTHR12526">
    <property type="entry name" value="GLYCOSYLTRANSFERASE"/>
    <property type="match status" value="1"/>
</dbReference>
<dbReference type="EMBL" id="JAVALS010000007">
    <property type="protein sequence ID" value="MDP5227716.1"/>
    <property type="molecule type" value="Genomic_DNA"/>
</dbReference>
<feature type="domain" description="Glycosyltransferase subfamily 4-like N-terminal" evidence="4">
    <location>
        <begin position="16"/>
        <end position="138"/>
    </location>
</feature>
<dbReference type="RefSeq" id="WP_305996771.1">
    <property type="nucleotide sequence ID" value="NZ_JAVALS010000007.1"/>
</dbReference>
<dbReference type="Proteomes" id="UP001232725">
    <property type="component" value="Unassembled WGS sequence"/>
</dbReference>
<accession>A0ABT9IQ57</accession>
<dbReference type="PANTHER" id="PTHR12526:SF640">
    <property type="entry name" value="COLANIC ACID BIOSYNTHESIS GLYCOSYLTRANSFERASE WCAL-RELATED"/>
    <property type="match status" value="1"/>
</dbReference>
<evidence type="ECO:0000256" key="2">
    <source>
        <dbReference type="ARBA" id="ARBA00022676"/>
    </source>
</evidence>
<evidence type="ECO:0000313" key="5">
    <source>
        <dbReference type="EMBL" id="MDP5227716.1"/>
    </source>
</evidence>
<dbReference type="Gene3D" id="3.40.50.2000">
    <property type="entry name" value="Glycogen Phosphorylase B"/>
    <property type="match status" value="2"/>
</dbReference>
<dbReference type="EC" id="2.4.-.-" evidence="5"/>
<evidence type="ECO:0000256" key="3">
    <source>
        <dbReference type="ARBA" id="ARBA00022679"/>
    </source>
</evidence>
<dbReference type="Pfam" id="PF13439">
    <property type="entry name" value="Glyco_transf_4"/>
    <property type="match status" value="1"/>
</dbReference>
<proteinExistence type="inferred from homology"/>
<keyword evidence="2 5" id="KW-0328">Glycosyltransferase</keyword>
<dbReference type="GO" id="GO:0016757">
    <property type="term" value="F:glycosyltransferase activity"/>
    <property type="evidence" value="ECO:0007669"/>
    <property type="project" value="UniProtKB-KW"/>
</dbReference>
<gene>
    <name evidence="5" type="ORF">Q9R02_11170</name>
</gene>
<comment type="caution">
    <text evidence="5">The sequence shown here is derived from an EMBL/GenBank/DDBJ whole genome shotgun (WGS) entry which is preliminary data.</text>
</comment>
<keyword evidence="3 5" id="KW-0808">Transferase</keyword>
<protein>
    <submittedName>
        <fullName evidence="5">Glycosyltransferase family 4 protein</fullName>
        <ecNumber evidence="5">2.4.-.-</ecNumber>
    </submittedName>
</protein>
<dbReference type="InterPro" id="IPR028098">
    <property type="entry name" value="Glyco_trans_4-like_N"/>
</dbReference>